<dbReference type="OrthoDB" id="8434774at2759"/>
<dbReference type="PANTHER" id="PTHR35658:SF1">
    <property type="entry name" value="CHROMOSOME 21 OPEN READING FRAME 62"/>
    <property type="match status" value="1"/>
</dbReference>
<dbReference type="Pfam" id="PF15137">
    <property type="entry name" value="ECPIP"/>
    <property type="match status" value="1"/>
</dbReference>
<gene>
    <name evidence="1" type="primary">CU062</name>
    <name evidence="1" type="ORF">EYF80_036794</name>
</gene>
<evidence type="ECO:0000313" key="2">
    <source>
        <dbReference type="Proteomes" id="UP000314294"/>
    </source>
</evidence>
<organism evidence="1 2">
    <name type="scientific">Liparis tanakae</name>
    <name type="common">Tanaka's snailfish</name>
    <dbReference type="NCBI Taxonomy" id="230148"/>
    <lineage>
        <taxon>Eukaryota</taxon>
        <taxon>Metazoa</taxon>
        <taxon>Chordata</taxon>
        <taxon>Craniata</taxon>
        <taxon>Vertebrata</taxon>
        <taxon>Euteleostomi</taxon>
        <taxon>Actinopterygii</taxon>
        <taxon>Neopterygii</taxon>
        <taxon>Teleostei</taxon>
        <taxon>Neoteleostei</taxon>
        <taxon>Acanthomorphata</taxon>
        <taxon>Eupercaria</taxon>
        <taxon>Perciformes</taxon>
        <taxon>Cottioidei</taxon>
        <taxon>Cottales</taxon>
        <taxon>Liparidae</taxon>
        <taxon>Liparis</taxon>
    </lineage>
</organism>
<protein>
    <submittedName>
        <fullName evidence="1">Uncharacterized protein</fullName>
    </submittedName>
</protein>
<reference evidence="1 2" key="1">
    <citation type="submission" date="2019-03" db="EMBL/GenBank/DDBJ databases">
        <title>First draft genome of Liparis tanakae, snailfish: a comprehensive survey of snailfish specific genes.</title>
        <authorList>
            <person name="Kim W."/>
            <person name="Song I."/>
            <person name="Jeong J.-H."/>
            <person name="Kim D."/>
            <person name="Kim S."/>
            <person name="Ryu S."/>
            <person name="Song J.Y."/>
            <person name="Lee S.K."/>
        </authorList>
    </citation>
    <scope>NUCLEOTIDE SEQUENCE [LARGE SCALE GENOMIC DNA]</scope>
    <source>
        <tissue evidence="1">Muscle</tissue>
    </source>
</reference>
<comment type="caution">
    <text evidence="1">The sequence shown here is derived from an EMBL/GenBank/DDBJ whole genome shotgun (WGS) entry which is preliminary data.</text>
</comment>
<dbReference type="AlphaFoldDB" id="A0A4Z2GIE6"/>
<dbReference type="PANTHER" id="PTHR35658">
    <property type="entry name" value="RCG58666, ISOFORM CRA_A"/>
    <property type="match status" value="1"/>
</dbReference>
<dbReference type="InterPro" id="IPR029250">
    <property type="entry name" value="ECPIP"/>
</dbReference>
<dbReference type="Proteomes" id="UP000314294">
    <property type="component" value="Unassembled WGS sequence"/>
</dbReference>
<keyword evidence="2" id="KW-1185">Reference proteome</keyword>
<name>A0A4Z2GIE6_9TELE</name>
<sequence>MEVKPSPLHGFQQLCPSFYNQASPRVEDVVPVISMEMSSNTAASILLPWSLWLLFFLTRVTQTTNSASLSETSRSVNTTLLFNSGYNLRNCSCSTPIRECDEALANSLCRCHSVPRSALPPAGLREPGPLAVWVKELWVLEELLNRSMVGHLLLSFCGIKLMDSQYLALLGLQTLRIHSATPEAPYPDQEITISPAAGVAAELETLDLDFSSSYQVTFLDVAVLNGLSVLKAYSVVAPPAQTLSQHFPHLAPPLSLPTSTPEPSERAAQPLQNLLITFVY</sequence>
<dbReference type="EMBL" id="SRLO01000530">
    <property type="protein sequence ID" value="TNN52995.1"/>
    <property type="molecule type" value="Genomic_DNA"/>
</dbReference>
<accession>A0A4Z2GIE6</accession>
<proteinExistence type="predicted"/>
<evidence type="ECO:0000313" key="1">
    <source>
        <dbReference type="EMBL" id="TNN52995.1"/>
    </source>
</evidence>